<sequence length="714" mass="77571">MKKQILTCLAAALLLTMPTAAQQYAEKLNRGAVKMQGAPRGGAYLSWRSFVTDSKDMTFDIYRNGTKVANVSKTNYKNLSYKVTDKFVIKAVVNGEVVEEFSPMQIASSQKLHIDRPAGGKTKPYTDYPDGQDYTYEPNDCSVGDVDGDGEYELIVKWYPSNARDNSQGGVTGNTILDCYKLNGTKLWRIDLGKNIRSGAHYTQFLVYDFDGDGKAEMICKTAPGSIDGAGIYVSEAATEASIKSVNNTKDWVTSAGRVNGGQEWLTVFNGETGKAVHTIYYNPNRNTTVGGEAAGTFNWDDRSGKTDNGSYGNRGERYLAAVAALDGPAALPSAVMCRGYYTYAFLWAVDFDGKELKTRWLHSSKSKTSYSVTDAGGATNTYTPGAATRGSGSRTAYGNGNHNMSVADVDGDGKDEIVWGSCAIDDDGKLLYATGYGHGDAIHVGKMIPSREGLQVYQVHEASPYGWDLHDAATGEIILSGTADGDTGRGIAADIDANNDGWEMWCSSSSNPRNAVTGKTISFTAQPSMNFRIYWDGDLQDELLDGSTITKYSNGAVSTLKSLSGSSCNGSKKTPNLLADILGDWREEVILWDSSTSSDLHIHSTTEESDHRVPCLMQDHTYRMAVAWQNGAYNQPPHLGYYLPDYEQQYVQTAIGSPVISGECEITVCNPAGTMLKKGYGTVEDMLDTLPTGMYVIKANDGTHTNTRKFIVR</sequence>
<dbReference type="Proteomes" id="UP000308886">
    <property type="component" value="Unassembled WGS sequence"/>
</dbReference>
<reference evidence="1" key="1">
    <citation type="submission" date="2019-04" db="EMBL/GenBank/DDBJ databases">
        <title>Microbes associate with the intestines of laboratory mice.</title>
        <authorList>
            <person name="Navarre W."/>
            <person name="Wong E."/>
            <person name="Huang K."/>
            <person name="Tropini C."/>
            <person name="Ng K."/>
            <person name="Yu B."/>
        </authorList>
    </citation>
    <scope>NUCLEOTIDE SEQUENCE</scope>
    <source>
        <strain evidence="1">NM73_A23</strain>
    </source>
</reference>
<name>A0AC61QMA1_9BACT</name>
<proteinExistence type="predicted"/>
<organism evidence="1 2">
    <name type="scientific">Palleniella muris</name>
    <dbReference type="NCBI Taxonomy" id="3038145"/>
    <lineage>
        <taxon>Bacteria</taxon>
        <taxon>Pseudomonadati</taxon>
        <taxon>Bacteroidota</taxon>
        <taxon>Bacteroidia</taxon>
        <taxon>Bacteroidales</taxon>
        <taxon>Prevotellaceae</taxon>
        <taxon>Palleniella</taxon>
    </lineage>
</organism>
<comment type="caution">
    <text evidence="1">The sequence shown here is derived from an EMBL/GenBank/DDBJ whole genome shotgun (WGS) entry which is preliminary data.</text>
</comment>
<evidence type="ECO:0000313" key="2">
    <source>
        <dbReference type="Proteomes" id="UP000308886"/>
    </source>
</evidence>
<keyword evidence="1" id="KW-0456">Lyase</keyword>
<evidence type="ECO:0000313" key="1">
    <source>
        <dbReference type="EMBL" id="TGX80432.1"/>
    </source>
</evidence>
<protein>
    <submittedName>
        <fullName evidence="1">Rhamnogalacturonan lyase</fullName>
    </submittedName>
</protein>
<accession>A0AC61QMA1</accession>
<keyword evidence="2" id="KW-1185">Reference proteome</keyword>
<gene>
    <name evidence="1" type="ORF">E5358_12915</name>
</gene>
<dbReference type="EMBL" id="SRZC01000026">
    <property type="protein sequence ID" value="TGX80432.1"/>
    <property type="molecule type" value="Genomic_DNA"/>
</dbReference>